<name>A0A4Y8SCN8_9SPHI</name>
<keyword evidence="3" id="KW-1185">Reference proteome</keyword>
<dbReference type="PANTHER" id="PTHR32234">
    <property type="entry name" value="THIOL:DISULFIDE INTERCHANGE PROTEIN DSBD"/>
    <property type="match status" value="1"/>
</dbReference>
<comment type="caution">
    <text evidence="2">The sequence shown here is derived from an EMBL/GenBank/DDBJ whole genome shotgun (WGS) entry which is preliminary data.</text>
</comment>
<organism evidence="2 3">
    <name type="scientific">Mucilaginibacter psychrotolerans</name>
    <dbReference type="NCBI Taxonomy" id="1524096"/>
    <lineage>
        <taxon>Bacteria</taxon>
        <taxon>Pseudomonadati</taxon>
        <taxon>Bacteroidota</taxon>
        <taxon>Sphingobacteriia</taxon>
        <taxon>Sphingobacteriales</taxon>
        <taxon>Sphingobacteriaceae</taxon>
        <taxon>Mucilaginibacter</taxon>
    </lineage>
</organism>
<dbReference type="Proteomes" id="UP000297540">
    <property type="component" value="Unassembled WGS sequence"/>
</dbReference>
<proteinExistence type="predicted"/>
<dbReference type="PANTHER" id="PTHR32234:SF0">
    <property type="entry name" value="THIOL:DISULFIDE INTERCHANGE PROTEIN DSBD"/>
    <property type="match status" value="1"/>
</dbReference>
<dbReference type="GO" id="GO:0045454">
    <property type="term" value="P:cell redox homeostasis"/>
    <property type="evidence" value="ECO:0007669"/>
    <property type="project" value="TreeGrafter"/>
</dbReference>
<dbReference type="InterPro" id="IPR036929">
    <property type="entry name" value="DsbDN_sf"/>
</dbReference>
<sequence length="148" mass="16572">MRKLCILVTLVIIKISAFGQIEKPVKWSYAAKKINANEAVVYFKATINKGWHVYSLNSKDGGPVKTGFTFKAMPGYKLLGNATEPTPITHFEKSFGMNVSYFENTVIFQQKIKLKTATVTVKGTLEYMACNDKKCLPPEDVDFVIPVK</sequence>
<keyword evidence="2" id="KW-0813">Transport</keyword>
<dbReference type="RefSeq" id="WP_133232202.1">
    <property type="nucleotide sequence ID" value="NZ_SOZE01000016.1"/>
</dbReference>
<evidence type="ECO:0000313" key="3">
    <source>
        <dbReference type="Proteomes" id="UP000297540"/>
    </source>
</evidence>
<gene>
    <name evidence="2" type="ORF">E2R66_16255</name>
</gene>
<dbReference type="AlphaFoldDB" id="A0A4Y8SCN8"/>
<dbReference type="Gene3D" id="2.60.40.1250">
    <property type="entry name" value="Thiol:disulfide interchange protein DsbD, N-terminal domain"/>
    <property type="match status" value="1"/>
</dbReference>
<dbReference type="OrthoDB" id="767251at2"/>
<evidence type="ECO:0000313" key="2">
    <source>
        <dbReference type="EMBL" id="TFF36385.1"/>
    </source>
</evidence>
<dbReference type="GO" id="GO:0015035">
    <property type="term" value="F:protein-disulfide reductase activity"/>
    <property type="evidence" value="ECO:0007669"/>
    <property type="project" value="TreeGrafter"/>
</dbReference>
<keyword evidence="2" id="KW-0762">Sugar transport</keyword>
<evidence type="ECO:0000259" key="1">
    <source>
        <dbReference type="Pfam" id="PF11412"/>
    </source>
</evidence>
<feature type="domain" description="Thiol:disulfide interchange protein DsbD N-terminal" evidence="1">
    <location>
        <begin position="35"/>
        <end position="140"/>
    </location>
</feature>
<accession>A0A4Y8SCN8</accession>
<dbReference type="Pfam" id="PF11412">
    <property type="entry name" value="DsbD_N"/>
    <property type="match status" value="1"/>
</dbReference>
<protein>
    <submittedName>
        <fullName evidence="2">Sugar transporter</fullName>
    </submittedName>
</protein>
<dbReference type="EMBL" id="SOZE01000016">
    <property type="protein sequence ID" value="TFF36385.1"/>
    <property type="molecule type" value="Genomic_DNA"/>
</dbReference>
<dbReference type="InterPro" id="IPR028250">
    <property type="entry name" value="DsbDN"/>
</dbReference>
<reference evidence="2 3" key="1">
    <citation type="journal article" date="2017" name="Int. J. Syst. Evol. Microbiol.">
        <title>Mucilaginibacterpsychrotolerans sp. nov., isolated from peatlands.</title>
        <authorList>
            <person name="Deng Y."/>
            <person name="Shen L."/>
            <person name="Xu B."/>
            <person name="Liu Y."/>
            <person name="Gu Z."/>
            <person name="Liu H."/>
            <person name="Zhou Y."/>
        </authorList>
    </citation>
    <scope>NUCLEOTIDE SEQUENCE [LARGE SCALE GENOMIC DNA]</scope>
    <source>
        <strain evidence="2 3">NH7-4</strain>
    </source>
</reference>